<dbReference type="GO" id="GO:0000287">
    <property type="term" value="F:magnesium ion binding"/>
    <property type="evidence" value="ECO:0007669"/>
    <property type="project" value="TreeGrafter"/>
</dbReference>
<dbReference type="PANTHER" id="PTHR10000">
    <property type="entry name" value="PHOSPHOSERINE PHOSPHATASE"/>
    <property type="match status" value="1"/>
</dbReference>
<dbReference type="Pfam" id="PF08282">
    <property type="entry name" value="Hydrolase_3"/>
    <property type="match status" value="1"/>
</dbReference>
<dbReference type="PANTHER" id="PTHR10000:SF53">
    <property type="entry name" value="5-AMINO-6-(5-PHOSPHO-D-RIBITYLAMINO)URACIL PHOSPHATASE YBJI-RELATED"/>
    <property type="match status" value="1"/>
</dbReference>
<name>A0A938XD40_9CLOT</name>
<dbReference type="GO" id="GO:0016791">
    <property type="term" value="F:phosphatase activity"/>
    <property type="evidence" value="ECO:0007669"/>
    <property type="project" value="TreeGrafter"/>
</dbReference>
<dbReference type="RefSeq" id="WP_204907247.1">
    <property type="nucleotide sequence ID" value="NZ_JACJKS010000021.1"/>
</dbReference>
<protein>
    <submittedName>
        <fullName evidence="1">HAD family hydrolase</fullName>
    </submittedName>
</protein>
<dbReference type="SFLD" id="SFLDG01140">
    <property type="entry name" value="C2.B:_Phosphomannomutase_and_P"/>
    <property type="match status" value="1"/>
</dbReference>
<organism evidence="1 2">
    <name type="scientific">Mordavella massiliensis</name>
    <dbReference type="NCBI Taxonomy" id="1871024"/>
    <lineage>
        <taxon>Bacteria</taxon>
        <taxon>Bacillati</taxon>
        <taxon>Bacillota</taxon>
        <taxon>Clostridia</taxon>
        <taxon>Eubacteriales</taxon>
        <taxon>Clostridiaceae</taxon>
        <taxon>Mordavella</taxon>
    </lineage>
</organism>
<dbReference type="AlphaFoldDB" id="A0A938XD40"/>
<dbReference type="SUPFAM" id="SSF56784">
    <property type="entry name" value="HAD-like"/>
    <property type="match status" value="1"/>
</dbReference>
<dbReference type="EMBL" id="JACJKS010000021">
    <property type="protein sequence ID" value="MBM6949246.1"/>
    <property type="molecule type" value="Genomic_DNA"/>
</dbReference>
<dbReference type="Gene3D" id="3.30.1240.10">
    <property type="match status" value="1"/>
</dbReference>
<dbReference type="PROSITE" id="PS01229">
    <property type="entry name" value="COF_2"/>
    <property type="match status" value="1"/>
</dbReference>
<proteinExistence type="predicted"/>
<dbReference type="GO" id="GO:0005829">
    <property type="term" value="C:cytosol"/>
    <property type="evidence" value="ECO:0007669"/>
    <property type="project" value="TreeGrafter"/>
</dbReference>
<evidence type="ECO:0000313" key="2">
    <source>
        <dbReference type="Proteomes" id="UP000705508"/>
    </source>
</evidence>
<reference evidence="1" key="1">
    <citation type="submission" date="2020-08" db="EMBL/GenBank/DDBJ databases">
        <authorList>
            <person name="Cejkova D."/>
            <person name="Kubasova T."/>
            <person name="Jahodarova E."/>
            <person name="Rychlik I."/>
        </authorList>
    </citation>
    <scope>NUCLEOTIDE SEQUENCE</scope>
    <source>
        <strain evidence="1">An582</strain>
    </source>
</reference>
<dbReference type="InterPro" id="IPR036412">
    <property type="entry name" value="HAD-like_sf"/>
</dbReference>
<dbReference type="InterPro" id="IPR000150">
    <property type="entry name" value="Cof"/>
</dbReference>
<dbReference type="SFLD" id="SFLDS00003">
    <property type="entry name" value="Haloacid_Dehalogenase"/>
    <property type="match status" value="1"/>
</dbReference>
<dbReference type="Proteomes" id="UP000705508">
    <property type="component" value="Unassembled WGS sequence"/>
</dbReference>
<sequence length="261" mass="28607">MIKLIASDLDGTLLQGGAQSLDPAVFDQIRVLKQHGIRFAAASGRQYVNLRRLFEPVQDEISYIAENGSLCIHNGETLSKSLIPRGLGVRIVDAIHRCAGCDLIISGERVCYTDSRSQAFIDHMVHVVGNDMCMVGSIDEIREPFLKISVCNFDGTKECLRYLQDLFSEEIKVVTSGNIWVDFIAPGSNKGTALQALLQHLHIDPDACVVFGDQYNDVEMLQLAGTSYAMSNAAPGIAFYSTYVTDSVPEVLDDIIASLDM</sequence>
<dbReference type="Gene3D" id="3.40.50.1000">
    <property type="entry name" value="HAD superfamily/HAD-like"/>
    <property type="match status" value="1"/>
</dbReference>
<comment type="caution">
    <text evidence="1">The sequence shown here is derived from an EMBL/GenBank/DDBJ whole genome shotgun (WGS) entry which is preliminary data.</text>
</comment>
<gene>
    <name evidence="1" type="ORF">H6A20_11375</name>
</gene>
<evidence type="ECO:0000313" key="1">
    <source>
        <dbReference type="EMBL" id="MBM6949246.1"/>
    </source>
</evidence>
<dbReference type="CDD" id="cd07518">
    <property type="entry name" value="HAD_YbiV-Like"/>
    <property type="match status" value="1"/>
</dbReference>
<dbReference type="InterPro" id="IPR023214">
    <property type="entry name" value="HAD_sf"/>
</dbReference>
<accession>A0A938XD40</accession>
<dbReference type="NCBIfam" id="TIGR01484">
    <property type="entry name" value="HAD-SF-IIB"/>
    <property type="match status" value="1"/>
</dbReference>
<keyword evidence="1" id="KW-0378">Hydrolase</keyword>
<reference evidence="1" key="2">
    <citation type="journal article" date="2021" name="Sci. Rep.">
        <title>The distribution of antibiotic resistance genes in chicken gut microbiota commensals.</title>
        <authorList>
            <person name="Juricova H."/>
            <person name="Matiasovicova J."/>
            <person name="Kubasova T."/>
            <person name="Cejkova D."/>
            <person name="Rychlik I."/>
        </authorList>
    </citation>
    <scope>NUCLEOTIDE SEQUENCE</scope>
    <source>
        <strain evidence="1">An582</strain>
    </source>
</reference>
<dbReference type="InterPro" id="IPR006379">
    <property type="entry name" value="HAD-SF_hydro_IIB"/>
</dbReference>
<dbReference type="NCBIfam" id="TIGR00099">
    <property type="entry name" value="Cof-subfamily"/>
    <property type="match status" value="1"/>
</dbReference>